<dbReference type="Proteomes" id="UP000010798">
    <property type="component" value="Chromosome"/>
</dbReference>
<dbReference type="PANTHER" id="PTHR13318">
    <property type="entry name" value="PARTNER OF PAIRED, ISOFORM B-RELATED"/>
    <property type="match status" value="1"/>
</dbReference>
<dbReference type="HOGENOM" id="CLU_778212_0_0_0"/>
<dbReference type="KEGG" id="saci:Sinac_2547"/>
<dbReference type="eggNOG" id="COG4886">
    <property type="taxonomic scope" value="Bacteria"/>
</dbReference>
<dbReference type="STRING" id="886293.Sinac_2547"/>
<dbReference type="SMART" id="SM00367">
    <property type="entry name" value="LRR_CC"/>
    <property type="match status" value="4"/>
</dbReference>
<dbReference type="EMBL" id="CP003364">
    <property type="protein sequence ID" value="AGA26854.1"/>
    <property type="molecule type" value="Genomic_DNA"/>
</dbReference>
<gene>
    <name evidence="2" type="ordered locus">Sinac_2547</name>
</gene>
<keyword evidence="1" id="KW-0472">Membrane</keyword>
<keyword evidence="1" id="KW-1133">Transmembrane helix</keyword>
<dbReference type="InterPro" id="IPR006553">
    <property type="entry name" value="Leu-rich_rpt_Cys-con_subtyp"/>
</dbReference>
<evidence type="ECO:0000256" key="1">
    <source>
        <dbReference type="SAM" id="Phobius"/>
    </source>
</evidence>
<feature type="transmembrane region" description="Helical" evidence="1">
    <location>
        <begin position="28"/>
        <end position="48"/>
    </location>
</feature>
<name>L0DBW0_SINAD</name>
<dbReference type="GO" id="GO:0031146">
    <property type="term" value="P:SCF-dependent proteasomal ubiquitin-dependent protein catabolic process"/>
    <property type="evidence" value="ECO:0007669"/>
    <property type="project" value="TreeGrafter"/>
</dbReference>
<evidence type="ECO:0000313" key="2">
    <source>
        <dbReference type="EMBL" id="AGA26854.1"/>
    </source>
</evidence>
<keyword evidence="3" id="KW-1185">Reference proteome</keyword>
<protein>
    <recommendedName>
        <fullName evidence="4">Leucine Rich Repeat (LRR)-containing protein</fullName>
    </recommendedName>
</protein>
<dbReference type="SUPFAM" id="SSF52047">
    <property type="entry name" value="RNI-like"/>
    <property type="match status" value="1"/>
</dbReference>
<dbReference type="GO" id="GO:0019005">
    <property type="term" value="C:SCF ubiquitin ligase complex"/>
    <property type="evidence" value="ECO:0007669"/>
    <property type="project" value="TreeGrafter"/>
</dbReference>
<evidence type="ECO:0008006" key="4">
    <source>
        <dbReference type="Google" id="ProtNLM"/>
    </source>
</evidence>
<reference evidence="2 3" key="1">
    <citation type="submission" date="2012-02" db="EMBL/GenBank/DDBJ databases">
        <title>Complete sequence of chromosome of Singulisphaera acidiphila DSM 18658.</title>
        <authorList>
            <consortium name="US DOE Joint Genome Institute (JGI-PGF)"/>
            <person name="Lucas S."/>
            <person name="Copeland A."/>
            <person name="Lapidus A."/>
            <person name="Glavina del Rio T."/>
            <person name="Dalin E."/>
            <person name="Tice H."/>
            <person name="Bruce D."/>
            <person name="Goodwin L."/>
            <person name="Pitluck S."/>
            <person name="Peters L."/>
            <person name="Ovchinnikova G."/>
            <person name="Chertkov O."/>
            <person name="Kyrpides N."/>
            <person name="Mavromatis K."/>
            <person name="Ivanova N."/>
            <person name="Brettin T."/>
            <person name="Detter J.C."/>
            <person name="Han C."/>
            <person name="Larimer F."/>
            <person name="Land M."/>
            <person name="Hauser L."/>
            <person name="Markowitz V."/>
            <person name="Cheng J.-F."/>
            <person name="Hugenholtz P."/>
            <person name="Woyke T."/>
            <person name="Wu D."/>
            <person name="Tindall B."/>
            <person name="Pomrenke H."/>
            <person name="Brambilla E."/>
            <person name="Klenk H.-P."/>
            <person name="Eisen J.A."/>
        </authorList>
    </citation>
    <scope>NUCLEOTIDE SEQUENCE [LARGE SCALE GENOMIC DNA]</scope>
    <source>
        <strain evidence="3">ATCC BAA-1392 / DSM 18658 / VKM B-2454 / MOB10</strain>
    </source>
</reference>
<keyword evidence="1" id="KW-0812">Transmembrane</keyword>
<sequence length="356" mass="39199">MDRFQGGTGESSDSPERRFWWRWPRARFRVRALMTLILLLGGCLGWLANRANVQRDATAAIRQSGGTVVYDWQLTPVNYVYGHGFQPRVAGKSIWPKWLIDRLGPDYFGSVKQASLGSQATNATMSHVGRLSQLEELDATGGSKLTNAGLVHLQSLTRLRMVDLSLLPGVTGKGLIHLAELTSLERLNLSSPVADADLVNLSRLTNLRLLRLNGGGNGITDEGLANLKGLTELRELILRNSQVTGTGLTALQGMIAMADLKLINSHLETLEPLQRMTGLKSLWIHRSPLDDRGLKHVENLKSLQYLSLEDTRITDDGLKSLLDLRGLREVDARGTGVTIMGSATFQQSNPKTSIFR</sequence>
<dbReference type="Gene3D" id="3.80.10.10">
    <property type="entry name" value="Ribonuclease Inhibitor"/>
    <property type="match status" value="3"/>
</dbReference>
<evidence type="ECO:0000313" key="3">
    <source>
        <dbReference type="Proteomes" id="UP000010798"/>
    </source>
</evidence>
<dbReference type="OrthoDB" id="272105at2"/>
<dbReference type="AlphaFoldDB" id="L0DBW0"/>
<proteinExistence type="predicted"/>
<organism evidence="2 3">
    <name type="scientific">Singulisphaera acidiphila (strain ATCC BAA-1392 / DSM 18658 / VKM B-2454 / MOB10)</name>
    <dbReference type="NCBI Taxonomy" id="886293"/>
    <lineage>
        <taxon>Bacteria</taxon>
        <taxon>Pseudomonadati</taxon>
        <taxon>Planctomycetota</taxon>
        <taxon>Planctomycetia</taxon>
        <taxon>Isosphaerales</taxon>
        <taxon>Isosphaeraceae</taxon>
        <taxon>Singulisphaera</taxon>
    </lineage>
</organism>
<accession>L0DBW0</accession>
<dbReference type="InterPro" id="IPR032675">
    <property type="entry name" value="LRR_dom_sf"/>
</dbReference>
<dbReference type="RefSeq" id="WP_015246006.1">
    <property type="nucleotide sequence ID" value="NC_019892.1"/>
</dbReference>